<dbReference type="GO" id="GO:0061709">
    <property type="term" value="P:reticulophagy"/>
    <property type="evidence" value="ECO:0007669"/>
    <property type="project" value="TreeGrafter"/>
</dbReference>
<comment type="catalytic activity">
    <reaction evidence="8">
        <text>a 1,2-diacyl-sn-glycero-3-phospho-L-serine(in) = a 1,2-diacyl-sn-glycero-3-phospho-L-serine(out)</text>
        <dbReference type="Rhea" id="RHEA:38663"/>
        <dbReference type="ChEBI" id="CHEBI:57262"/>
    </reaction>
</comment>
<keyword evidence="7" id="KW-0472">Membrane</keyword>
<evidence type="ECO:0000256" key="8">
    <source>
        <dbReference type="ARBA" id="ARBA00024479"/>
    </source>
</evidence>
<feature type="region of interest" description="Disordered" evidence="10">
    <location>
        <begin position="942"/>
        <end position="982"/>
    </location>
</feature>
<protein>
    <submittedName>
        <fullName evidence="11">Autophagy related 2B</fullName>
    </submittedName>
</protein>
<dbReference type="GO" id="GO:0006869">
    <property type="term" value="P:lipid transport"/>
    <property type="evidence" value="ECO:0007669"/>
    <property type="project" value="UniProtKB-KW"/>
</dbReference>
<evidence type="ECO:0000256" key="3">
    <source>
        <dbReference type="ARBA" id="ARBA00009714"/>
    </source>
</evidence>
<feature type="compositionally biased region" description="Polar residues" evidence="10">
    <location>
        <begin position="973"/>
        <end position="982"/>
    </location>
</feature>
<dbReference type="GO" id="GO:0000045">
    <property type="term" value="P:autophagosome assembly"/>
    <property type="evidence" value="ECO:0007669"/>
    <property type="project" value="TreeGrafter"/>
</dbReference>
<dbReference type="OMA" id="VDNHFCL"/>
<dbReference type="GO" id="GO:0061908">
    <property type="term" value="C:phagophore"/>
    <property type="evidence" value="ECO:0007669"/>
    <property type="project" value="TreeGrafter"/>
</dbReference>
<evidence type="ECO:0000256" key="10">
    <source>
        <dbReference type="SAM" id="MobiDB-lite"/>
    </source>
</evidence>
<feature type="region of interest" description="Disordered" evidence="10">
    <location>
        <begin position="1448"/>
        <end position="1467"/>
    </location>
</feature>
<feature type="region of interest" description="Disordered" evidence="10">
    <location>
        <begin position="1297"/>
        <end position="1319"/>
    </location>
</feature>
<evidence type="ECO:0000313" key="12">
    <source>
        <dbReference type="Proteomes" id="UP000694388"/>
    </source>
</evidence>
<dbReference type="InterPro" id="IPR026849">
    <property type="entry name" value="ATG2"/>
</dbReference>
<dbReference type="GO" id="GO:0000422">
    <property type="term" value="P:autophagy of mitochondrion"/>
    <property type="evidence" value="ECO:0007669"/>
    <property type="project" value="TreeGrafter"/>
</dbReference>
<evidence type="ECO:0000256" key="7">
    <source>
        <dbReference type="ARBA" id="ARBA00023136"/>
    </source>
</evidence>
<evidence type="ECO:0000256" key="1">
    <source>
        <dbReference type="ARBA" id="ARBA00004406"/>
    </source>
</evidence>
<feature type="compositionally biased region" description="Polar residues" evidence="10">
    <location>
        <begin position="1448"/>
        <end position="1463"/>
    </location>
</feature>
<feature type="region of interest" description="Disordered" evidence="10">
    <location>
        <begin position="252"/>
        <end position="273"/>
    </location>
</feature>
<reference evidence="11" key="1">
    <citation type="submission" date="2025-08" db="UniProtKB">
        <authorList>
            <consortium name="Ensembl"/>
        </authorList>
    </citation>
    <scope>IDENTIFICATION</scope>
</reference>
<keyword evidence="6" id="KW-0445">Lipid transport</keyword>
<dbReference type="PANTHER" id="PTHR13190">
    <property type="entry name" value="AUTOPHAGY-RELATED 2, ISOFORM A"/>
    <property type="match status" value="1"/>
</dbReference>
<dbReference type="GO" id="GO:0034727">
    <property type="term" value="P:piecemeal microautophagy of the nucleus"/>
    <property type="evidence" value="ECO:0007669"/>
    <property type="project" value="TreeGrafter"/>
</dbReference>
<sequence>MPWYFPWSDSIKKRACRYLLQRYLGHFFEEKLTLEQLSVDLYHGTGSLRQLPLDVWALNELLESVSAPLEITEGFVGSISVSIPWSALLNENSTVEVRDLEIVLRPRARAGAAESLYWSTCMTSSMQLAQECLKQQPGEEGEEDPVDTPQPFEGLEVFAQTIETVLRRVRVSFINTTLRIEHCRDIAKTGLALEVRIKRMEYHDEAANEPAAGSDYEATPVNVHQPAAFAHKVLQVTGLSFFFDEFPDDEIYPRTTDQDAEPKLSPSWSPRLISEPHPQFSRTSGATVTSDPIQIGNCAGRVEVKVHLKQNDALPGPKLDVDGFMGSLNVFLSPRQAHLLLDLYHTLGLSGEDQYMHTFSTTSIFQTSLPRLTHLLPLYRLQRPAEMFFPMVTMVSSLAPLPPLEEPKEEDLSTSFMSSTSTAHAHVRKSARDDQSRPEIGIRLRMSSVAITILHIDPLPDPTAPTVRPTPPADSSEVLNPVNPLGEMAQHFFSDLACFSAVGFGGKDFPQLRDKFARACPHDHFRLLGTSVRVSMERRTGNVAQSVAMDVTFGQLEVLESLRQAQEPMSLLVDLQEPQYTEVGKSWQNEDKWQTEQLYAAIITYFRCLSSPWPREEISVELGRACCEVDVSLLDRLSSILRPQGLQAGEPMTSHMYMSCNPYSSLSRAFCQALDESPCPRERQVGLTLQAPQLCIRLRFPIPDLRADPERGPWFHKSLRPESLILRMTKVELKSELGTGANESQNLDISFKDLYGKSEFESSQRPIRAAHAAAGRGEWESPDNATRASTTQKINPVLERSVLEIIPNFDEVSAPGLHESCGLTDHSSPSPFSSRRVMYENEEMVMPGDQTEMADFQDKTMMSSRYVVELTLPNVHIILPGKAFYQCLYNRLNNDLLLWEPAAPLPVETVESAAAFGAGLSVASQLIHSGFGKESFTLCKSASRDEEEEEEDSFQTGEYGEDGIRHSRRQRPHQSPTRSRQSLLSTLVTVAKGRLVIHTQVKEEDDTVMEGYHGEAAFDVENSSLFSVVEHQGQKDLRFICLQGNRFLLFHKGNCRSVSPPPSLILLTLSYPPFSLSLITFLSLPFHTYNFLMEYSFIDVLLESHSLCDLLSSAHSQTCIIVRTSRLQKPINENSYKLNGKPYLFQEFLVAIAVRGATLHYRPTLPKQGWHEQVLDFIDVLDEPVLGYAPPDIITVLHTNLLGCALDYRPLYLPVRALFTAETFSVSSNIVMDTSTSILRYGPLACTHDYVCVMDMGTLPRFELSCSNDLIHIRVCSDSCALLMRLIQYFAADGDLYPPPRPEESDPTTVEAMSPGPAGGPVLADGDSFSLSDLMVDAMEEERGLTSPTIDHTANGEGFFVFVFAKDGEPVVKQLVDGPIEVHEDHFYRPLNRSDLLRPPPHFPQPEARYTLREVSIVCHLYGGRDFLPTSTLYSSGASPRILPHRLSTSGAGTRCSRSNWQAQGGPGRNQDVLMEIQLNKVQFQHEVYSPVLSMTDQAVSRQVFIVQDVEVRDRLASSQINKFLYLYTSERMPRKTYANMITIKALHVKPESGLATQECRLRISLLPLRLNIDQVSPAPQFFLHVCEFYSHRFEVFSSSIFAFSHIPCPSEFRFTSEVPIQLDYHGKHVMMEQVSFSNI</sequence>
<dbReference type="GO" id="GO:0043495">
    <property type="term" value="F:protein-membrane adaptor activity"/>
    <property type="evidence" value="ECO:0007669"/>
    <property type="project" value="TreeGrafter"/>
</dbReference>
<evidence type="ECO:0000256" key="6">
    <source>
        <dbReference type="ARBA" id="ARBA00023055"/>
    </source>
</evidence>
<dbReference type="GO" id="GO:0061723">
    <property type="term" value="P:glycophagy"/>
    <property type="evidence" value="ECO:0007669"/>
    <property type="project" value="TreeGrafter"/>
</dbReference>
<dbReference type="GeneTree" id="ENSGT00620000087966"/>
<keyword evidence="12" id="KW-1185">Reference proteome</keyword>
<comment type="catalytic activity">
    <reaction evidence="9">
        <text>a 1,2-diacyl-sn-glycero-3-phosphoethanolamine(in) = a 1,2-diacyl-sn-glycero-3-phosphoethanolamine(out)</text>
        <dbReference type="Rhea" id="RHEA:38895"/>
        <dbReference type="ChEBI" id="CHEBI:64612"/>
    </reaction>
</comment>
<evidence type="ECO:0000256" key="5">
    <source>
        <dbReference type="ARBA" id="ARBA00022824"/>
    </source>
</evidence>
<keyword evidence="4" id="KW-0813">Transport</keyword>
<keyword evidence="5" id="KW-0256">Endoplasmic reticulum</keyword>
<dbReference type="GO" id="GO:0034045">
    <property type="term" value="C:phagophore assembly site membrane"/>
    <property type="evidence" value="ECO:0007669"/>
    <property type="project" value="UniProtKB-SubCell"/>
</dbReference>
<evidence type="ECO:0000256" key="9">
    <source>
        <dbReference type="ARBA" id="ARBA00024615"/>
    </source>
</evidence>
<name>A0A8C4Q9H4_EPTBU</name>
<dbReference type="GO" id="GO:0005789">
    <property type="term" value="C:endoplasmic reticulum membrane"/>
    <property type="evidence" value="ECO:0007669"/>
    <property type="project" value="UniProtKB-SubCell"/>
</dbReference>
<evidence type="ECO:0000256" key="4">
    <source>
        <dbReference type="ARBA" id="ARBA00022448"/>
    </source>
</evidence>
<organism evidence="11 12">
    <name type="scientific">Eptatretus burgeri</name>
    <name type="common">Inshore hagfish</name>
    <dbReference type="NCBI Taxonomy" id="7764"/>
    <lineage>
        <taxon>Eukaryota</taxon>
        <taxon>Metazoa</taxon>
        <taxon>Chordata</taxon>
        <taxon>Craniata</taxon>
        <taxon>Vertebrata</taxon>
        <taxon>Cyclostomata</taxon>
        <taxon>Myxini</taxon>
        <taxon>Myxiniformes</taxon>
        <taxon>Myxinidae</taxon>
        <taxon>Eptatretinae</taxon>
        <taxon>Eptatretus</taxon>
    </lineage>
</organism>
<dbReference type="Proteomes" id="UP000694388">
    <property type="component" value="Unplaced"/>
</dbReference>
<accession>A0A8C4Q9H4</accession>
<dbReference type="Pfam" id="PF13329">
    <property type="entry name" value="ATG2_CAD"/>
    <property type="match status" value="2"/>
</dbReference>
<evidence type="ECO:0000313" key="11">
    <source>
        <dbReference type="Ensembl" id="ENSEBUP00000011708.1"/>
    </source>
</evidence>
<comment type="subcellular location">
    <subcellularLocation>
        <location evidence="1">Endoplasmic reticulum membrane</location>
        <topology evidence="1">Peripheral membrane protein</topology>
    </subcellularLocation>
    <subcellularLocation>
        <location evidence="2">Preautophagosomal structure membrane</location>
        <topology evidence="2">Peripheral membrane protein</topology>
    </subcellularLocation>
</comment>
<evidence type="ECO:0000256" key="2">
    <source>
        <dbReference type="ARBA" id="ARBA00004623"/>
    </source>
</evidence>
<dbReference type="PANTHER" id="PTHR13190:SF20">
    <property type="entry name" value="AUTOPHAGY-RELATED PROTEIN 2 HOMOLOG B"/>
    <property type="match status" value="1"/>
</dbReference>
<dbReference type="Ensembl" id="ENSEBUT00000012283.1">
    <property type="protein sequence ID" value="ENSEBUP00000011708.1"/>
    <property type="gene ID" value="ENSEBUG00000007469.1"/>
</dbReference>
<proteinExistence type="inferred from homology"/>
<dbReference type="GO" id="GO:0032266">
    <property type="term" value="F:phosphatidylinositol-3-phosphate binding"/>
    <property type="evidence" value="ECO:0007669"/>
    <property type="project" value="TreeGrafter"/>
</dbReference>
<reference evidence="11" key="2">
    <citation type="submission" date="2025-09" db="UniProtKB">
        <authorList>
            <consortium name="Ensembl"/>
        </authorList>
    </citation>
    <scope>IDENTIFICATION</scope>
</reference>
<comment type="similarity">
    <text evidence="3">Belongs to the ATG2 family.</text>
</comment>